<name>A0A4Z2B4N8_9TELE</name>
<dbReference type="InterPro" id="IPR050605">
    <property type="entry name" value="Olfactomedin-like_domain"/>
</dbReference>
<feature type="region of interest" description="Disordered" evidence="1">
    <location>
        <begin position="546"/>
        <end position="672"/>
    </location>
</feature>
<feature type="compositionally biased region" description="Basic and acidic residues" evidence="1">
    <location>
        <begin position="238"/>
        <end position="257"/>
    </location>
</feature>
<keyword evidence="4" id="KW-1185">Reference proteome</keyword>
<evidence type="ECO:0000256" key="1">
    <source>
        <dbReference type="SAM" id="MobiDB-lite"/>
    </source>
</evidence>
<dbReference type="Proteomes" id="UP000516260">
    <property type="component" value="Chromosome 6"/>
</dbReference>
<evidence type="ECO:0000313" key="4">
    <source>
        <dbReference type="Proteomes" id="UP000516260"/>
    </source>
</evidence>
<reference evidence="3 4" key="1">
    <citation type="submission" date="2019-04" db="EMBL/GenBank/DDBJ databases">
        <title>The sequence and de novo assembly of Takifugu bimaculatus genome using PacBio and Hi-C technologies.</title>
        <authorList>
            <person name="Xu P."/>
            <person name="Liu B."/>
            <person name="Zhou Z."/>
        </authorList>
    </citation>
    <scope>NUCLEOTIDE SEQUENCE [LARGE SCALE GENOMIC DNA]</scope>
    <source>
        <strain evidence="3">TB-2018</strain>
        <tissue evidence="3">Muscle</tissue>
    </source>
</reference>
<evidence type="ECO:0000313" key="3">
    <source>
        <dbReference type="EMBL" id="TNM87314.1"/>
    </source>
</evidence>
<organism evidence="3 4">
    <name type="scientific">Takifugu bimaculatus</name>
    <dbReference type="NCBI Taxonomy" id="433685"/>
    <lineage>
        <taxon>Eukaryota</taxon>
        <taxon>Metazoa</taxon>
        <taxon>Chordata</taxon>
        <taxon>Craniata</taxon>
        <taxon>Vertebrata</taxon>
        <taxon>Euteleostomi</taxon>
        <taxon>Actinopterygii</taxon>
        <taxon>Neopterygii</taxon>
        <taxon>Teleostei</taxon>
        <taxon>Neoteleostei</taxon>
        <taxon>Acanthomorphata</taxon>
        <taxon>Eupercaria</taxon>
        <taxon>Tetraodontiformes</taxon>
        <taxon>Tetradontoidea</taxon>
        <taxon>Tetraodontidae</taxon>
        <taxon>Takifugu</taxon>
    </lineage>
</organism>
<dbReference type="EMBL" id="SWLE01000019">
    <property type="protein sequence ID" value="TNM87314.1"/>
    <property type="molecule type" value="Genomic_DNA"/>
</dbReference>
<dbReference type="GO" id="GO:0007165">
    <property type="term" value="P:signal transduction"/>
    <property type="evidence" value="ECO:0007669"/>
    <property type="project" value="TreeGrafter"/>
</dbReference>
<feature type="compositionally biased region" description="Pro residues" evidence="1">
    <location>
        <begin position="593"/>
        <end position="618"/>
    </location>
</feature>
<feature type="region of interest" description="Disordered" evidence="1">
    <location>
        <begin position="366"/>
        <end position="389"/>
    </location>
</feature>
<evidence type="ECO:0008006" key="5">
    <source>
        <dbReference type="Google" id="ProtNLM"/>
    </source>
</evidence>
<dbReference type="PANTHER" id="PTHR23192">
    <property type="entry name" value="OLFACTOMEDIN-RELATED"/>
    <property type="match status" value="1"/>
</dbReference>
<evidence type="ECO:0000256" key="2">
    <source>
        <dbReference type="SAM" id="SignalP"/>
    </source>
</evidence>
<keyword evidence="2" id="KW-0732">Signal</keyword>
<protein>
    <recommendedName>
        <fullName evidence="5">Olfactomedin-like domain-containing protein</fullName>
    </recommendedName>
</protein>
<accession>A0A4Z2B4N8</accession>
<feature type="compositionally biased region" description="Pro residues" evidence="1">
    <location>
        <begin position="207"/>
        <end position="228"/>
    </location>
</feature>
<feature type="chain" id="PRO_5021325532" description="Olfactomedin-like domain-containing protein" evidence="2">
    <location>
        <begin position="21"/>
        <end position="770"/>
    </location>
</feature>
<feature type="region of interest" description="Disordered" evidence="1">
    <location>
        <begin position="184"/>
        <end position="265"/>
    </location>
</feature>
<gene>
    <name evidence="3" type="ORF">fugu_005535</name>
</gene>
<feature type="compositionally biased region" description="Polar residues" evidence="1">
    <location>
        <begin position="546"/>
        <end position="562"/>
    </location>
</feature>
<dbReference type="AlphaFoldDB" id="A0A4Z2B4N8"/>
<feature type="compositionally biased region" description="Low complexity" evidence="1">
    <location>
        <begin position="619"/>
        <end position="632"/>
    </location>
</feature>
<feature type="compositionally biased region" description="Basic and acidic residues" evidence="1">
    <location>
        <begin position="184"/>
        <end position="193"/>
    </location>
</feature>
<feature type="compositionally biased region" description="Low complexity" evidence="1">
    <location>
        <begin position="563"/>
        <end position="576"/>
    </location>
</feature>
<proteinExistence type="predicted"/>
<comment type="caution">
    <text evidence="3">The sequence shown here is derived from an EMBL/GenBank/DDBJ whole genome shotgun (WGS) entry which is preliminary data.</text>
</comment>
<dbReference type="PRINTS" id="PR01217">
    <property type="entry name" value="PRICHEXTENSN"/>
</dbReference>
<dbReference type="PANTHER" id="PTHR23192:SF37">
    <property type="entry name" value="OLFACTOMEDIN-LIKE PROTEIN 2B"/>
    <property type="match status" value="1"/>
</dbReference>
<feature type="signal peptide" evidence="2">
    <location>
        <begin position="1"/>
        <end position="20"/>
    </location>
</feature>
<dbReference type="GO" id="GO:0005615">
    <property type="term" value="C:extracellular space"/>
    <property type="evidence" value="ECO:0007669"/>
    <property type="project" value="TreeGrafter"/>
</dbReference>
<sequence length="770" mass="83158">MHRLCLVLAMCCASFPCGSAAPTVPGEDPGSQWKDKVEQDERLREEIDGQDNILSKLLGDYDKVKALSEGSDCRCKCVVRPLSKSACRRIEAGNASVQDFYTVETITSGPHCKCACIAPPSAVNPCEGEYRLKKLREAGNENVKLSTILELLEGSFYGMDLLKLHSVTYKLLDRMDRVEKAVSTDNKADEVKLQDSPTTQALVTEIPPAPSTPPPPPPPPPPPSPSPLLPELDNGLGEVDRAAAYRTPEDKYEEKIIGGDPSHLQKDGSVQIIEDAPMVTPKAPTSEKAPRVSRTGHNGMIIRGMTFYKSDPDPMVADDGDPGENFFEYDGFSGDNAINLLIEENLLQHQASHPRISETLIPLQTTAPPNDSATAGQTQTKIEPVSKNQSELIRTSTMATVSEDVQGDASVLNLPTGSAGASPRAQRDPASVSPLQLISESASTSQNSVAMETMRNFTEASENAAAATTTILPATVMETSEVKYQLETTPESSSETAIRPVASAGPTLHAILATAPVEPIAAPMAATPKQAGNTTPEVEAKTIISGSTLPPHTESPVTSLPVTTPSPTTTTPSPTTTTPPPTTTTPSPTTTTPHPPTTPPSPTPPPTTHHTPTTPPPTTTTHTYTTTPLPTTTTPPPTTTTPLPTTTTPPPTTTTPLPTTTTPPPTTHHTTTYNHHTITYNHYTITYNYHTITHNHHTITYNHHTITYNHYTITYNHHTITYNHHTITYNHHTITYNHHIITYNHNTDNNHHHHHCCCCSNQTEIQNILG</sequence>